<evidence type="ECO:0000256" key="1">
    <source>
        <dbReference type="SAM" id="MobiDB-lite"/>
    </source>
</evidence>
<gene>
    <name evidence="2" type="ORF">SAMN05518684_1258</name>
</gene>
<evidence type="ECO:0000313" key="2">
    <source>
        <dbReference type="EMBL" id="SES41217.1"/>
    </source>
</evidence>
<name>A0A1H9X5S8_9BACI</name>
<dbReference type="EMBL" id="FOGT01000025">
    <property type="protein sequence ID" value="SES41217.1"/>
    <property type="molecule type" value="Genomic_DNA"/>
</dbReference>
<feature type="compositionally biased region" description="Acidic residues" evidence="1">
    <location>
        <begin position="25"/>
        <end position="55"/>
    </location>
</feature>
<dbReference type="STRING" id="1601833.SAMN05518684_1258"/>
<sequence>MKKMTEIAGCISAAFLIVGCQNSEDGSEDLNDESVDESSADEYNLDENEELENNGEENGSNENKGEESLTEADENGNKENEEDAIDETDENDSDAYAGTQETPDYLIGSQYIEAEVDGIVQFYTAFSIKRDGDEQLSHEESIEMSLNDGDLSEQDILSSYADISVEWPKLHIHFNEDGNELSATSAQSGLFYDSLLGISDLYGIEEVLFFNPEGENDIIVAERGIDEPLIVQNERGLTRGYYTIYDEDLEETLFLAGGELDEQVEDESGEPLSFPETVEAMHSIDREDAFYSSAIVEGMEIVNSSMENGIATVQYTAEEEVVTEADLIVFENAMQLAALDFHAWEVRLINDTTKELITYPLVGQ</sequence>
<dbReference type="Proteomes" id="UP000198571">
    <property type="component" value="Unassembled WGS sequence"/>
</dbReference>
<feature type="region of interest" description="Disordered" evidence="1">
    <location>
        <begin position="23"/>
        <end position="102"/>
    </location>
</feature>
<dbReference type="RefSeq" id="WP_093055905.1">
    <property type="nucleotide sequence ID" value="NZ_FOGT01000025.1"/>
</dbReference>
<proteinExistence type="predicted"/>
<feature type="compositionally biased region" description="Acidic residues" evidence="1">
    <location>
        <begin position="68"/>
        <end position="93"/>
    </location>
</feature>
<dbReference type="PROSITE" id="PS51257">
    <property type="entry name" value="PROKAR_LIPOPROTEIN"/>
    <property type="match status" value="1"/>
</dbReference>
<evidence type="ECO:0000313" key="3">
    <source>
        <dbReference type="Proteomes" id="UP000198571"/>
    </source>
</evidence>
<keyword evidence="3" id="KW-1185">Reference proteome</keyword>
<dbReference type="AlphaFoldDB" id="A0A1H9X5S8"/>
<reference evidence="3" key="1">
    <citation type="submission" date="2016-10" db="EMBL/GenBank/DDBJ databases">
        <authorList>
            <person name="Varghese N."/>
            <person name="Submissions S."/>
        </authorList>
    </citation>
    <scope>NUCLEOTIDE SEQUENCE [LARGE SCALE GENOMIC DNA]</scope>
    <source>
        <strain evidence="3">S9</strain>
    </source>
</reference>
<evidence type="ECO:0008006" key="4">
    <source>
        <dbReference type="Google" id="ProtNLM"/>
    </source>
</evidence>
<protein>
    <recommendedName>
        <fullName evidence="4">Sporulation and spore germination</fullName>
    </recommendedName>
</protein>
<accession>A0A1H9X5S8</accession>
<dbReference type="OrthoDB" id="2451110at2"/>
<organism evidence="2 3">
    <name type="scientific">Salipaludibacillus aurantiacus</name>
    <dbReference type="NCBI Taxonomy" id="1601833"/>
    <lineage>
        <taxon>Bacteria</taxon>
        <taxon>Bacillati</taxon>
        <taxon>Bacillota</taxon>
        <taxon>Bacilli</taxon>
        <taxon>Bacillales</taxon>
        <taxon>Bacillaceae</taxon>
    </lineage>
</organism>